<dbReference type="Pfam" id="PF20251">
    <property type="entry name" value="Big_14"/>
    <property type="match status" value="1"/>
</dbReference>
<reference evidence="2 3" key="1">
    <citation type="submission" date="2024-09" db="EMBL/GenBank/DDBJ databases">
        <authorList>
            <person name="Sun Q."/>
            <person name="Mori K."/>
        </authorList>
    </citation>
    <scope>NUCLEOTIDE SEQUENCE [LARGE SCALE GENOMIC DNA]</scope>
    <source>
        <strain evidence="2 3">CCM 7759</strain>
    </source>
</reference>
<gene>
    <name evidence="2" type="ORF">ACFFK0_03395</name>
</gene>
<dbReference type="EMBL" id="JBHLWN010000019">
    <property type="protein sequence ID" value="MFC0211502.1"/>
    <property type="molecule type" value="Genomic_DNA"/>
</dbReference>
<proteinExistence type="predicted"/>
<protein>
    <submittedName>
        <fullName evidence="2">Immunoglobulin-like domain-containing protein</fullName>
    </submittedName>
</protein>
<dbReference type="RefSeq" id="WP_377468482.1">
    <property type="nucleotide sequence ID" value="NZ_JBHLWN010000019.1"/>
</dbReference>
<evidence type="ECO:0000259" key="1">
    <source>
        <dbReference type="Pfam" id="PF20251"/>
    </source>
</evidence>
<accession>A0ABV6DFX6</accession>
<comment type="caution">
    <text evidence="2">The sequence shown here is derived from an EMBL/GenBank/DDBJ whole genome shotgun (WGS) entry which is preliminary data.</text>
</comment>
<sequence>MKRLPMVMTTVAVSLLMVFIAIAERNEGILTFRPKAPNEANPVSTEVSNPLVKASMYTTESSYKGNANVTLVVYNEGPADLMFGADYSFEKLTDGQWAAYQPNGAVAFPAIGYTMSAGGRKNMEVRLPGLPPGRYRFIKEVKGDGTDIRIELRAEFDVVR</sequence>
<keyword evidence="3" id="KW-1185">Reference proteome</keyword>
<organism evidence="2 3">
    <name type="scientific">Paenibacillus chartarius</name>
    <dbReference type="NCBI Taxonomy" id="747481"/>
    <lineage>
        <taxon>Bacteria</taxon>
        <taxon>Bacillati</taxon>
        <taxon>Bacillota</taxon>
        <taxon>Bacilli</taxon>
        <taxon>Bacillales</taxon>
        <taxon>Paenibacillaceae</taxon>
        <taxon>Paenibacillus</taxon>
    </lineage>
</organism>
<evidence type="ECO:0000313" key="3">
    <source>
        <dbReference type="Proteomes" id="UP001589776"/>
    </source>
</evidence>
<feature type="domain" description="Bacterial Ig-like" evidence="1">
    <location>
        <begin position="52"/>
        <end position="156"/>
    </location>
</feature>
<evidence type="ECO:0000313" key="2">
    <source>
        <dbReference type="EMBL" id="MFC0211502.1"/>
    </source>
</evidence>
<dbReference type="InterPro" id="IPR046878">
    <property type="entry name" value="Big_14"/>
</dbReference>
<name>A0ABV6DFX6_9BACL</name>
<dbReference type="Proteomes" id="UP001589776">
    <property type="component" value="Unassembled WGS sequence"/>
</dbReference>